<dbReference type="GeneID" id="106668186"/>
<dbReference type="PROSITE" id="PS50850">
    <property type="entry name" value="MFS"/>
    <property type="match status" value="1"/>
</dbReference>
<protein>
    <recommendedName>
        <fullName evidence="7">Major facilitator superfamily (MFS) profile domain-containing protein</fullName>
    </recommendedName>
</protein>
<evidence type="ECO:0000256" key="3">
    <source>
        <dbReference type="ARBA" id="ARBA00022989"/>
    </source>
</evidence>
<feature type="transmembrane region" description="Helical" evidence="6">
    <location>
        <begin position="433"/>
        <end position="458"/>
    </location>
</feature>
<evidence type="ECO:0000256" key="5">
    <source>
        <dbReference type="SAM" id="MobiDB-lite"/>
    </source>
</evidence>
<dbReference type="GO" id="GO:0022857">
    <property type="term" value="F:transmembrane transporter activity"/>
    <property type="evidence" value="ECO:0007669"/>
    <property type="project" value="InterPro"/>
</dbReference>
<feature type="transmembrane region" description="Helical" evidence="6">
    <location>
        <begin position="464"/>
        <end position="488"/>
    </location>
</feature>
<dbReference type="InterPro" id="IPR036259">
    <property type="entry name" value="MFS_trans_sf"/>
</dbReference>
<reference evidence="8" key="1">
    <citation type="submission" date="2022-01" db="UniProtKB">
        <authorList>
            <consortium name="EnsemblMetazoa"/>
        </authorList>
    </citation>
    <scope>IDENTIFICATION</scope>
</reference>
<evidence type="ECO:0000259" key="7">
    <source>
        <dbReference type="PROSITE" id="PS50850"/>
    </source>
</evidence>
<dbReference type="OMA" id="SIVRRWN"/>
<name>A0A8I6RWP7_CIMLE</name>
<feature type="transmembrane region" description="Helical" evidence="6">
    <location>
        <begin position="210"/>
        <end position="228"/>
    </location>
</feature>
<keyword evidence="2 6" id="KW-0812">Transmembrane</keyword>
<evidence type="ECO:0000256" key="4">
    <source>
        <dbReference type="ARBA" id="ARBA00023136"/>
    </source>
</evidence>
<feature type="transmembrane region" description="Helical" evidence="6">
    <location>
        <begin position="405"/>
        <end position="426"/>
    </location>
</feature>
<dbReference type="RefSeq" id="XP_014252201.1">
    <property type="nucleotide sequence ID" value="XM_014396715.2"/>
</dbReference>
<dbReference type="OrthoDB" id="6589551at2759"/>
<evidence type="ECO:0000313" key="9">
    <source>
        <dbReference type="Proteomes" id="UP000494040"/>
    </source>
</evidence>
<dbReference type="GO" id="GO:0016020">
    <property type="term" value="C:membrane"/>
    <property type="evidence" value="ECO:0007669"/>
    <property type="project" value="UniProtKB-SubCell"/>
</dbReference>
<proteinExistence type="predicted"/>
<dbReference type="Proteomes" id="UP000494040">
    <property type="component" value="Unassembled WGS sequence"/>
</dbReference>
<feature type="transmembrane region" description="Helical" evidence="6">
    <location>
        <begin position="240"/>
        <end position="260"/>
    </location>
</feature>
<dbReference type="InterPro" id="IPR020846">
    <property type="entry name" value="MFS_dom"/>
</dbReference>
<evidence type="ECO:0000256" key="2">
    <source>
        <dbReference type="ARBA" id="ARBA00022692"/>
    </source>
</evidence>
<keyword evidence="4 6" id="KW-0472">Membrane</keyword>
<feature type="transmembrane region" description="Helical" evidence="6">
    <location>
        <begin position="296"/>
        <end position="314"/>
    </location>
</feature>
<feature type="transmembrane region" description="Helical" evidence="6">
    <location>
        <begin position="500"/>
        <end position="519"/>
    </location>
</feature>
<accession>A0A8I6RWP7</accession>
<feature type="transmembrane region" description="Helical" evidence="6">
    <location>
        <begin position="525"/>
        <end position="547"/>
    </location>
</feature>
<keyword evidence="3 6" id="KW-1133">Transmembrane helix</keyword>
<keyword evidence="9" id="KW-1185">Reference proteome</keyword>
<evidence type="ECO:0000256" key="1">
    <source>
        <dbReference type="ARBA" id="ARBA00004141"/>
    </source>
</evidence>
<dbReference type="EnsemblMetazoa" id="XM_014396715.2">
    <property type="protein sequence ID" value="XP_014252201.1"/>
    <property type="gene ID" value="LOC106668186"/>
</dbReference>
<comment type="subcellular location">
    <subcellularLocation>
        <location evidence="1">Membrane</location>
        <topology evidence="1">Multi-pass membrane protein</topology>
    </subcellularLocation>
</comment>
<sequence length="708" mass="79457">MENRKASKLFSLFSFQKRSSETTDISDNEEVEETVLAAHSKEEGDGNDTDIILKTQGNIGCWQTIIVIIMSLFNMPAVFQLASPEVTAADHISCCARPTHLRNISVSEWREISGTWKLNLRGEKVFDPCFKKDLPENATYEELKNYKTDAKTTCTTWDYDRGKTSIISEFNLACTSMPINNLAESVFLIGAAIGDIINGVLADRFGRRRVLMVSQGFVVLTGFIIANSSSYRMYLLCRVVLGYLCSAITMCSFIICLEIVGGRWRGIMSTAYTYSYSFGYITLHLFSEIFPNWVHLQYSITLIAIFLLSIWWLVPESPRWLLTTKNLPELMIFLEMASSFNRLPLLSGIPRQIKNSKPMMTKNTEKVTLPMLFQTKIIRWLSIVCPFPSFFYSVTYNGLALNSAFYSTSLFYSGLSEFCAVTFVLMLNVDNDLTLASISISLSGICCLIGSGLATAAYAPTYAFLFDIVILFARFFSGIMNTTFLTTICCKYPTVIRGVGFGWCHCFANIALCVAANIVSLSEVYVPLPLVLTGFSALCSSLAMFFLPPLLKNTMRDLIEEIEEVDEEHEQSKQAPWPSKTGRQISLFSIFSINSNKSDEVVDKPKPYLVSNLPQDAQEQNVTETKGKGVIKIPQAKPMTTANKKQQPLKPVTNAHQEPLLFPDMDVHQSIKTVQSNQDKSKKESKGNNKMTEDEEMLDDVPYHCTIL</sequence>
<feature type="region of interest" description="Disordered" evidence="5">
    <location>
        <begin position="670"/>
        <end position="699"/>
    </location>
</feature>
<organism evidence="8 9">
    <name type="scientific">Cimex lectularius</name>
    <name type="common">Bed bug</name>
    <name type="synonym">Acanthia lectularia</name>
    <dbReference type="NCBI Taxonomy" id="79782"/>
    <lineage>
        <taxon>Eukaryota</taxon>
        <taxon>Metazoa</taxon>
        <taxon>Ecdysozoa</taxon>
        <taxon>Arthropoda</taxon>
        <taxon>Hexapoda</taxon>
        <taxon>Insecta</taxon>
        <taxon>Pterygota</taxon>
        <taxon>Neoptera</taxon>
        <taxon>Paraneoptera</taxon>
        <taxon>Hemiptera</taxon>
        <taxon>Heteroptera</taxon>
        <taxon>Panheteroptera</taxon>
        <taxon>Cimicomorpha</taxon>
        <taxon>Cimicidae</taxon>
        <taxon>Cimex</taxon>
    </lineage>
</organism>
<evidence type="ECO:0000313" key="8">
    <source>
        <dbReference type="EnsemblMetazoa" id="XP_014252201.1"/>
    </source>
</evidence>
<evidence type="ECO:0000256" key="6">
    <source>
        <dbReference type="SAM" id="Phobius"/>
    </source>
</evidence>
<dbReference type="InterPro" id="IPR005828">
    <property type="entry name" value="MFS_sugar_transport-like"/>
</dbReference>
<dbReference type="AlphaFoldDB" id="A0A8I6RWP7"/>
<feature type="transmembrane region" description="Helical" evidence="6">
    <location>
        <begin position="380"/>
        <end position="399"/>
    </location>
</feature>
<dbReference type="KEGG" id="clec:106668186"/>
<dbReference type="SUPFAM" id="SSF103473">
    <property type="entry name" value="MFS general substrate transporter"/>
    <property type="match status" value="1"/>
</dbReference>
<dbReference type="Pfam" id="PF00083">
    <property type="entry name" value="Sugar_tr"/>
    <property type="match status" value="1"/>
</dbReference>
<feature type="domain" description="Major facilitator superfamily (MFS) profile" evidence="7">
    <location>
        <begin position="137"/>
        <end position="552"/>
    </location>
</feature>
<dbReference type="Gene3D" id="1.20.1250.20">
    <property type="entry name" value="MFS general substrate transporter like domains"/>
    <property type="match status" value="1"/>
</dbReference>
<dbReference type="PANTHER" id="PTHR24064">
    <property type="entry name" value="SOLUTE CARRIER FAMILY 22 MEMBER"/>
    <property type="match status" value="1"/>
</dbReference>